<sequence>MDPGSPPEDVKYTPDPPYQVPFPQAFDAATRVYQDLGGPSQQPTALPCVLWPVLPEPLPQGQQTTAYHVSAAPTGQWLPAFQPNPENLYQAYGAPQLLQVSDLTQIQPFYQAGGEAPQPGDNSTAATAAAAAYACPGADQDQQQAEVEAPLPRPAPVATPPRRPRRTTQPETLEECGTDLEVRRFKNRLASRKCRAKFKTLLQQYREVAAAKSKENERLRLLLKQMCPSLEVDSIIPRTPDILHEELI</sequence>
<evidence type="ECO:0000313" key="4">
    <source>
        <dbReference type="Proteomes" id="UP001142452"/>
    </source>
</evidence>
<gene>
    <name evidence="3" type="primary">BZLF1</name>
</gene>
<dbReference type="InterPro" id="IPR004827">
    <property type="entry name" value="bZIP"/>
</dbReference>
<reference evidence="3" key="1">
    <citation type="journal article" date="2018" name="Med. Microbiol. Immunol.">
        <title>Macaca arctoides gammaherpesvirus 1 (strain herpesvirus Macaca arctoides): virus sequence, phylogeny and characterisation of virus-transformed macaque and rabbit cell lines.</title>
        <authorList>
            <person name="Krumbholz A."/>
            <person name="Roempke J."/>
            <person name="Liehr T."/>
            <person name="Groth M."/>
            <person name="Meerbach A."/>
            <person name="Schacke M."/>
            <person name="Maschkowitz G."/>
            <person name="Fickenscher H."/>
            <person name="Klapper W."/>
            <person name="Sauerbrei A."/>
            <person name="Wutzler P."/>
            <person name="Zell R."/>
        </authorList>
    </citation>
    <scope>NUCLEOTIDE SEQUENCE</scope>
    <source>
        <strain evidence="3">HVMA</strain>
    </source>
</reference>
<dbReference type="KEGG" id="vg:80540057"/>
<dbReference type="Gene3D" id="1.20.5.170">
    <property type="match status" value="1"/>
</dbReference>
<evidence type="ECO:0000256" key="1">
    <source>
        <dbReference type="SAM" id="MobiDB-lite"/>
    </source>
</evidence>
<dbReference type="SUPFAM" id="SSF57959">
    <property type="entry name" value="Leucine zipper domain"/>
    <property type="match status" value="1"/>
</dbReference>
<dbReference type="GO" id="GO:0003700">
    <property type="term" value="F:DNA-binding transcription factor activity"/>
    <property type="evidence" value="ECO:0007669"/>
    <property type="project" value="InterPro"/>
</dbReference>
<name>A0A3G1T4F3_9GAMA</name>
<dbReference type="InterPro" id="IPR046347">
    <property type="entry name" value="bZIP_sf"/>
</dbReference>
<evidence type="ECO:0000259" key="2">
    <source>
        <dbReference type="PROSITE" id="PS00036"/>
    </source>
</evidence>
<evidence type="ECO:0000313" key="3">
    <source>
        <dbReference type="EMBL" id="AYA49824.1"/>
    </source>
</evidence>
<proteinExistence type="predicted"/>
<dbReference type="GeneID" id="80540057"/>
<dbReference type="Proteomes" id="UP001142452">
    <property type="component" value="Segment"/>
</dbReference>
<dbReference type="EMBL" id="MG471437">
    <property type="protein sequence ID" value="AYA49824.1"/>
    <property type="molecule type" value="Genomic_DNA"/>
</dbReference>
<feature type="domain" description="BZIP" evidence="2">
    <location>
        <begin position="183"/>
        <end position="197"/>
    </location>
</feature>
<dbReference type="RefSeq" id="YP_010801350.1">
    <property type="nucleotide sequence ID" value="NC_076963.1"/>
</dbReference>
<organism evidence="3 4">
    <name type="scientific">macacine gammaherpesvirus 13</name>
    <dbReference type="NCBI Taxonomy" id="2341050"/>
    <lineage>
        <taxon>Viruses</taxon>
        <taxon>Duplodnaviria</taxon>
        <taxon>Heunggongvirae</taxon>
        <taxon>Peploviricota</taxon>
        <taxon>Herviviricetes</taxon>
        <taxon>Herpesvirales</taxon>
        <taxon>Orthoherpesviridae</taxon>
        <taxon>Gammaherpesvirinae</taxon>
        <taxon>Lymphocryptovirus</taxon>
        <taxon>Lymphocryptovirus macacinegamma13</taxon>
    </lineage>
</organism>
<feature type="compositionally biased region" description="Pro residues" evidence="1">
    <location>
        <begin position="151"/>
        <end position="161"/>
    </location>
</feature>
<feature type="region of interest" description="Disordered" evidence="1">
    <location>
        <begin position="151"/>
        <end position="173"/>
    </location>
</feature>
<protein>
    <submittedName>
        <fullName evidence="3">ZEBRA protein</fullName>
    </submittedName>
</protein>
<accession>A0A3G1T4F3</accession>
<feature type="region of interest" description="Disordered" evidence="1">
    <location>
        <begin position="1"/>
        <end position="21"/>
    </location>
</feature>
<dbReference type="CDD" id="cd14809">
    <property type="entry name" value="bZIP_AUREO-like"/>
    <property type="match status" value="1"/>
</dbReference>
<dbReference type="PROSITE" id="PS00036">
    <property type="entry name" value="BZIP_BASIC"/>
    <property type="match status" value="1"/>
</dbReference>
<keyword evidence="4" id="KW-1185">Reference proteome</keyword>